<sequence length="277" mass="31096">MPQLETDAFVASDWLECGRIFEQNHLPLSVRREIKQLLTVPASIRSTIPLQTLSVTQLLDANFVATLDHNLNSNSITLSTCIPHTHIPDNFLMWTVPPLHLATQLLDQFGQAWFDGHASVIHPYSPTVHLPFWVLSYWRDVSHVLEARLTWLKSHDWILARLNHNEHDHHAAELVLIDEALDILEYLPWDADLKGFGACVGIRTSALPPLLANAMIDGRIVDALIAAINGHLDEHSGSSCVVENLDLASIFLLDNDGLRIGCTLTFGLIEALYMFFY</sequence>
<dbReference type="Proteomes" id="UP000714275">
    <property type="component" value="Unassembled WGS sequence"/>
</dbReference>
<gene>
    <name evidence="1" type="ORF">EV702DRAFT_1203580</name>
</gene>
<keyword evidence="2" id="KW-1185">Reference proteome</keyword>
<evidence type="ECO:0000313" key="2">
    <source>
        <dbReference type="Proteomes" id="UP000714275"/>
    </source>
</evidence>
<reference evidence="1" key="1">
    <citation type="journal article" date="2020" name="New Phytol.">
        <title>Comparative genomics reveals dynamic genome evolution in host specialist ectomycorrhizal fungi.</title>
        <authorList>
            <person name="Lofgren L.A."/>
            <person name="Nguyen N.H."/>
            <person name="Vilgalys R."/>
            <person name="Ruytinx J."/>
            <person name="Liao H.L."/>
            <person name="Branco S."/>
            <person name="Kuo A."/>
            <person name="LaButti K."/>
            <person name="Lipzen A."/>
            <person name="Andreopoulos W."/>
            <person name="Pangilinan J."/>
            <person name="Riley R."/>
            <person name="Hundley H."/>
            <person name="Na H."/>
            <person name="Barry K."/>
            <person name="Grigoriev I.V."/>
            <person name="Stajich J.E."/>
            <person name="Kennedy P.G."/>
        </authorList>
    </citation>
    <scope>NUCLEOTIDE SEQUENCE</scope>
    <source>
        <strain evidence="1">DOB743</strain>
    </source>
</reference>
<comment type="caution">
    <text evidence="1">The sequence shown here is derived from an EMBL/GenBank/DDBJ whole genome shotgun (WGS) entry which is preliminary data.</text>
</comment>
<organism evidence="1 2">
    <name type="scientific">Suillus placidus</name>
    <dbReference type="NCBI Taxonomy" id="48579"/>
    <lineage>
        <taxon>Eukaryota</taxon>
        <taxon>Fungi</taxon>
        <taxon>Dikarya</taxon>
        <taxon>Basidiomycota</taxon>
        <taxon>Agaricomycotina</taxon>
        <taxon>Agaricomycetes</taxon>
        <taxon>Agaricomycetidae</taxon>
        <taxon>Boletales</taxon>
        <taxon>Suillineae</taxon>
        <taxon>Suillaceae</taxon>
        <taxon>Suillus</taxon>
    </lineage>
</organism>
<dbReference type="AlphaFoldDB" id="A0A9P6ZIP7"/>
<dbReference type="OrthoDB" id="2648417at2759"/>
<name>A0A9P6ZIP7_9AGAM</name>
<dbReference type="EMBL" id="JABBWD010000084">
    <property type="protein sequence ID" value="KAG1767712.1"/>
    <property type="molecule type" value="Genomic_DNA"/>
</dbReference>
<accession>A0A9P6ZIP7</accession>
<protein>
    <submittedName>
        <fullName evidence="1">Uncharacterized protein</fullName>
    </submittedName>
</protein>
<proteinExistence type="predicted"/>
<evidence type="ECO:0000313" key="1">
    <source>
        <dbReference type="EMBL" id="KAG1767712.1"/>
    </source>
</evidence>